<dbReference type="InterPro" id="IPR029063">
    <property type="entry name" value="SAM-dependent_MTases_sf"/>
</dbReference>
<dbReference type="CDD" id="cd02440">
    <property type="entry name" value="AdoMet_MTases"/>
    <property type="match status" value="1"/>
</dbReference>
<dbReference type="PANTHER" id="PTHR44307">
    <property type="entry name" value="PHOSPHOETHANOLAMINE METHYLTRANSFERASE"/>
    <property type="match status" value="1"/>
</dbReference>
<name>A0ABT8RGZ2_9BACT</name>
<proteinExistence type="predicted"/>
<evidence type="ECO:0000256" key="1">
    <source>
        <dbReference type="ARBA" id="ARBA00005189"/>
    </source>
</evidence>
<feature type="domain" description="Methyltransferase type 11" evidence="5">
    <location>
        <begin position="54"/>
        <end position="150"/>
    </location>
</feature>
<dbReference type="GO" id="GO:0032259">
    <property type="term" value="P:methylation"/>
    <property type="evidence" value="ECO:0007669"/>
    <property type="project" value="UniProtKB-KW"/>
</dbReference>
<dbReference type="GO" id="GO:0008168">
    <property type="term" value="F:methyltransferase activity"/>
    <property type="evidence" value="ECO:0007669"/>
    <property type="project" value="UniProtKB-KW"/>
</dbReference>
<evidence type="ECO:0000313" key="7">
    <source>
        <dbReference type="Proteomes" id="UP001168528"/>
    </source>
</evidence>
<accession>A0ABT8RGZ2</accession>
<dbReference type="SUPFAM" id="SSF53335">
    <property type="entry name" value="S-adenosyl-L-methionine-dependent methyltransferases"/>
    <property type="match status" value="1"/>
</dbReference>
<gene>
    <name evidence="6" type="ORF">Q0590_32150</name>
</gene>
<evidence type="ECO:0000259" key="5">
    <source>
        <dbReference type="Pfam" id="PF08241"/>
    </source>
</evidence>
<comment type="pathway">
    <text evidence="1">Lipid metabolism.</text>
</comment>
<comment type="caution">
    <text evidence="6">The sequence shown here is derived from an EMBL/GenBank/DDBJ whole genome shotgun (WGS) entry which is preliminary data.</text>
</comment>
<protein>
    <submittedName>
        <fullName evidence="6">Methyltransferase domain-containing protein</fullName>
    </submittedName>
</protein>
<sequence length="213" mass="23547">MANKGITDQELAAQLRKPTGELGKLVAEKMSQNNAFLYQQAFQLMDIQPTDRVLEIGFGHGQFLAQTVELASDGWVAGVDFSEDMILAASYRYATLIEAGKLAIVQGDITAIPYADNTFTKVFALNTIYFIDDPLGALQELYRVLRTGGMGCIGIRTASTMKNHAFTQYGFTCYELPQVEELFLQAGFKAIQHKHQSDEVSPEFDALTVIGFK</sequence>
<reference evidence="6" key="1">
    <citation type="submission" date="2023-07" db="EMBL/GenBank/DDBJ databases">
        <title>The genome sequence of Rhodocytophaga aerolata KACC 12507.</title>
        <authorList>
            <person name="Zhang X."/>
        </authorList>
    </citation>
    <scope>NUCLEOTIDE SEQUENCE</scope>
    <source>
        <strain evidence="6">KACC 12507</strain>
    </source>
</reference>
<dbReference type="RefSeq" id="WP_302041771.1">
    <property type="nucleotide sequence ID" value="NZ_JAUKPO010000039.1"/>
</dbReference>
<evidence type="ECO:0000313" key="6">
    <source>
        <dbReference type="EMBL" id="MDO1450971.1"/>
    </source>
</evidence>
<evidence type="ECO:0000256" key="3">
    <source>
        <dbReference type="ARBA" id="ARBA00022679"/>
    </source>
</evidence>
<dbReference type="InterPro" id="IPR013216">
    <property type="entry name" value="Methyltransf_11"/>
</dbReference>
<dbReference type="Gene3D" id="3.40.50.150">
    <property type="entry name" value="Vaccinia Virus protein VP39"/>
    <property type="match status" value="1"/>
</dbReference>
<dbReference type="PANTHER" id="PTHR44307:SF2">
    <property type="entry name" value="PHOSPHOETHANOLAMINE METHYLTRANSFERASE ISOFORM X1"/>
    <property type="match status" value="1"/>
</dbReference>
<dbReference type="Pfam" id="PF08241">
    <property type="entry name" value="Methyltransf_11"/>
    <property type="match status" value="1"/>
</dbReference>
<comment type="pathway">
    <text evidence="4">Phospholipid metabolism.</text>
</comment>
<keyword evidence="7" id="KW-1185">Reference proteome</keyword>
<organism evidence="6 7">
    <name type="scientific">Rhodocytophaga aerolata</name>
    <dbReference type="NCBI Taxonomy" id="455078"/>
    <lineage>
        <taxon>Bacteria</taxon>
        <taxon>Pseudomonadati</taxon>
        <taxon>Bacteroidota</taxon>
        <taxon>Cytophagia</taxon>
        <taxon>Cytophagales</taxon>
        <taxon>Rhodocytophagaceae</taxon>
        <taxon>Rhodocytophaga</taxon>
    </lineage>
</organism>
<keyword evidence="3" id="KW-0808">Transferase</keyword>
<keyword evidence="2 6" id="KW-0489">Methyltransferase</keyword>
<evidence type="ECO:0000256" key="2">
    <source>
        <dbReference type="ARBA" id="ARBA00022603"/>
    </source>
</evidence>
<dbReference type="Proteomes" id="UP001168528">
    <property type="component" value="Unassembled WGS sequence"/>
</dbReference>
<evidence type="ECO:0000256" key="4">
    <source>
        <dbReference type="ARBA" id="ARBA00025707"/>
    </source>
</evidence>
<dbReference type="EMBL" id="JAUKPO010000039">
    <property type="protein sequence ID" value="MDO1450971.1"/>
    <property type="molecule type" value="Genomic_DNA"/>
</dbReference>